<evidence type="ECO:0000313" key="2">
    <source>
        <dbReference type="EMBL" id="CAA9478396.1"/>
    </source>
</evidence>
<dbReference type="Pfam" id="PF00043">
    <property type="entry name" value="GST_C"/>
    <property type="match status" value="1"/>
</dbReference>
<reference evidence="2" key="1">
    <citation type="submission" date="2020-02" db="EMBL/GenBank/DDBJ databases">
        <authorList>
            <person name="Meier V. D."/>
        </authorList>
    </citation>
    <scope>NUCLEOTIDE SEQUENCE</scope>
    <source>
        <strain evidence="2">AVDCRST_MAG30</strain>
    </source>
</reference>
<proteinExistence type="predicted"/>
<evidence type="ECO:0000259" key="1">
    <source>
        <dbReference type="PROSITE" id="PS50405"/>
    </source>
</evidence>
<dbReference type="SFLD" id="SFLDS00019">
    <property type="entry name" value="Glutathione_Transferase_(cytos"/>
    <property type="match status" value="1"/>
</dbReference>
<dbReference type="CDD" id="cd00570">
    <property type="entry name" value="GST_N_family"/>
    <property type="match status" value="1"/>
</dbReference>
<protein>
    <recommendedName>
        <fullName evidence="1">GST C-terminal domain-containing protein</fullName>
    </recommendedName>
</protein>
<feature type="domain" description="GST C-terminal" evidence="1">
    <location>
        <begin position="83"/>
        <end position="208"/>
    </location>
</feature>
<dbReference type="InterPro" id="IPR036249">
    <property type="entry name" value="Thioredoxin-like_sf"/>
</dbReference>
<gene>
    <name evidence="2" type="ORF">AVDCRST_MAG30-635</name>
</gene>
<dbReference type="AlphaFoldDB" id="A0A6J4RV20"/>
<dbReference type="SUPFAM" id="SSF52833">
    <property type="entry name" value="Thioredoxin-like"/>
    <property type="match status" value="1"/>
</dbReference>
<dbReference type="InterPro" id="IPR004045">
    <property type="entry name" value="Glutathione_S-Trfase_N"/>
</dbReference>
<dbReference type="PANTHER" id="PTHR43968">
    <property type="match status" value="1"/>
</dbReference>
<dbReference type="EMBL" id="CADCVS010000105">
    <property type="protein sequence ID" value="CAA9478396.1"/>
    <property type="molecule type" value="Genomic_DNA"/>
</dbReference>
<dbReference type="PANTHER" id="PTHR43968:SF6">
    <property type="entry name" value="GLUTATHIONE S-TRANSFERASE OMEGA"/>
    <property type="match status" value="1"/>
</dbReference>
<dbReference type="Gene3D" id="1.20.1050.10">
    <property type="match status" value="1"/>
</dbReference>
<dbReference type="PROSITE" id="PS50405">
    <property type="entry name" value="GST_CTER"/>
    <property type="match status" value="1"/>
</dbReference>
<dbReference type="InterPro" id="IPR036282">
    <property type="entry name" value="Glutathione-S-Trfase_C_sf"/>
</dbReference>
<organism evidence="2">
    <name type="scientific">uncultured Solirubrobacteraceae bacterium</name>
    <dbReference type="NCBI Taxonomy" id="1162706"/>
    <lineage>
        <taxon>Bacteria</taxon>
        <taxon>Bacillati</taxon>
        <taxon>Actinomycetota</taxon>
        <taxon>Thermoleophilia</taxon>
        <taxon>Solirubrobacterales</taxon>
        <taxon>Solirubrobacteraceae</taxon>
        <taxon>environmental samples</taxon>
    </lineage>
</organism>
<dbReference type="GO" id="GO:0005737">
    <property type="term" value="C:cytoplasm"/>
    <property type="evidence" value="ECO:0007669"/>
    <property type="project" value="TreeGrafter"/>
</dbReference>
<dbReference type="Gene3D" id="3.40.30.10">
    <property type="entry name" value="Glutaredoxin"/>
    <property type="match status" value="1"/>
</dbReference>
<dbReference type="Pfam" id="PF13417">
    <property type="entry name" value="GST_N_3"/>
    <property type="match status" value="1"/>
</dbReference>
<dbReference type="InterPro" id="IPR050983">
    <property type="entry name" value="GST_Omega/HSP26"/>
</dbReference>
<name>A0A6J4RV20_9ACTN</name>
<dbReference type="InterPro" id="IPR004046">
    <property type="entry name" value="GST_C"/>
</dbReference>
<sequence>MLRIHRVPYSTNVERVALAAAHKGLEVEWVDHDPADRSAVRAISGQDLVPVAELDGGEVVVDSMAIIARLEALRPEPALYPSAPGERARVAVFIEWFNRVWKVAPNAMEAEEARPAPDRVRIERLGRELSGSRERFEGLLADGRYLAGDALTAADLCAFPFMKWAALEAAPPDAPRFEHILVERLALGGGHPRLRAWIERIDALPRAC</sequence>
<dbReference type="InterPro" id="IPR040079">
    <property type="entry name" value="Glutathione_S-Trfase"/>
</dbReference>
<dbReference type="InterPro" id="IPR010987">
    <property type="entry name" value="Glutathione-S-Trfase_C-like"/>
</dbReference>
<dbReference type="SUPFAM" id="SSF47616">
    <property type="entry name" value="GST C-terminal domain-like"/>
    <property type="match status" value="1"/>
</dbReference>
<accession>A0A6J4RV20</accession>